<sequence>MSRHGIRSLCCAAVTTAILGMSGITSAADEVKIGFLVKQAEEPWFQTEWA</sequence>
<proteinExistence type="predicted"/>
<name>A0A0P9ME16_PSESX</name>
<organism evidence="2 3">
    <name type="scientific">Pseudomonas syringae pv. castaneae</name>
    <dbReference type="NCBI Taxonomy" id="264450"/>
    <lineage>
        <taxon>Bacteria</taxon>
        <taxon>Pseudomonadati</taxon>
        <taxon>Pseudomonadota</taxon>
        <taxon>Gammaproteobacteria</taxon>
        <taxon>Pseudomonadales</taxon>
        <taxon>Pseudomonadaceae</taxon>
        <taxon>Pseudomonas</taxon>
        <taxon>Pseudomonas syringae</taxon>
    </lineage>
</organism>
<evidence type="ECO:0000256" key="1">
    <source>
        <dbReference type="SAM" id="SignalP"/>
    </source>
</evidence>
<evidence type="ECO:0000313" key="2">
    <source>
        <dbReference type="EMBL" id="KPW90091.1"/>
    </source>
</evidence>
<reference evidence="2 3" key="1">
    <citation type="submission" date="2015-09" db="EMBL/GenBank/DDBJ databases">
        <title>Genome announcement of multiple Pseudomonas syringae strains.</title>
        <authorList>
            <person name="Thakur S."/>
            <person name="Wang P.W."/>
            <person name="Gong Y."/>
            <person name="Weir B.S."/>
            <person name="Guttman D.S."/>
        </authorList>
    </citation>
    <scope>NUCLEOTIDE SEQUENCE [LARGE SCALE GENOMIC DNA]</scope>
    <source>
        <strain evidence="2 3">ICMP9419</strain>
    </source>
</reference>
<dbReference type="Gene3D" id="3.40.50.2300">
    <property type="match status" value="1"/>
</dbReference>
<accession>A0A0P9ME16</accession>
<gene>
    <name evidence="2" type="ORF">ALO79_05261</name>
</gene>
<feature type="signal peptide" evidence="1">
    <location>
        <begin position="1"/>
        <end position="27"/>
    </location>
</feature>
<protein>
    <submittedName>
        <fullName evidence="2">Uncharacterized protein</fullName>
    </submittedName>
</protein>
<dbReference type="Proteomes" id="UP000050381">
    <property type="component" value="Unassembled WGS sequence"/>
</dbReference>
<feature type="chain" id="PRO_5006163142" evidence="1">
    <location>
        <begin position="28"/>
        <end position="50"/>
    </location>
</feature>
<dbReference type="AlphaFoldDB" id="A0A0P9ME16"/>
<keyword evidence="1" id="KW-0732">Signal</keyword>
<feature type="non-terminal residue" evidence="2">
    <location>
        <position position="50"/>
    </location>
</feature>
<dbReference type="EMBL" id="LJQD01000518">
    <property type="protein sequence ID" value="KPW90091.1"/>
    <property type="molecule type" value="Genomic_DNA"/>
</dbReference>
<comment type="caution">
    <text evidence="2">The sequence shown here is derived from an EMBL/GenBank/DDBJ whole genome shotgun (WGS) entry which is preliminary data.</text>
</comment>
<evidence type="ECO:0000313" key="3">
    <source>
        <dbReference type="Proteomes" id="UP000050381"/>
    </source>
</evidence>